<feature type="domain" description="Glycosyltransferase subfamily 4-like N-terminal" evidence="3">
    <location>
        <begin position="18"/>
        <end position="172"/>
    </location>
</feature>
<dbReference type="EMBL" id="JAELXS010000010">
    <property type="protein sequence ID" value="MBJ6123330.1"/>
    <property type="molecule type" value="Genomic_DNA"/>
</dbReference>
<dbReference type="InterPro" id="IPR001296">
    <property type="entry name" value="Glyco_trans_1"/>
</dbReference>
<name>A0ABS0XU87_9SPHN</name>
<dbReference type="SUPFAM" id="SSF53756">
    <property type="entry name" value="UDP-Glycosyltransferase/glycogen phosphorylase"/>
    <property type="match status" value="1"/>
</dbReference>
<evidence type="ECO:0000313" key="5">
    <source>
        <dbReference type="Proteomes" id="UP000640426"/>
    </source>
</evidence>
<accession>A0ABS0XU87</accession>
<keyword evidence="1" id="KW-0808">Transferase</keyword>
<reference evidence="5" key="1">
    <citation type="submission" date="2020-12" db="EMBL/GenBank/DDBJ databases">
        <title>Hymenobacter sp.</title>
        <authorList>
            <person name="Kim M.K."/>
        </authorList>
    </citation>
    <scope>NUCLEOTIDE SEQUENCE [LARGE SCALE GENOMIC DNA]</scope>
    <source>
        <strain evidence="5">BT553</strain>
    </source>
</reference>
<feature type="domain" description="Glycosyl transferase family 1" evidence="2">
    <location>
        <begin position="185"/>
        <end position="300"/>
    </location>
</feature>
<dbReference type="Proteomes" id="UP000640426">
    <property type="component" value="Unassembled WGS sequence"/>
</dbReference>
<dbReference type="Pfam" id="PF00534">
    <property type="entry name" value="Glycos_transf_1"/>
    <property type="match status" value="1"/>
</dbReference>
<dbReference type="PANTHER" id="PTHR46401:SF2">
    <property type="entry name" value="GLYCOSYLTRANSFERASE WBBK-RELATED"/>
    <property type="match status" value="1"/>
</dbReference>
<protein>
    <submittedName>
        <fullName evidence="4">Glycosyltransferase family 4 protein</fullName>
    </submittedName>
</protein>
<dbReference type="RefSeq" id="WP_199040540.1">
    <property type="nucleotide sequence ID" value="NZ_JAELXS010000010.1"/>
</dbReference>
<evidence type="ECO:0000259" key="3">
    <source>
        <dbReference type="Pfam" id="PF13439"/>
    </source>
</evidence>
<gene>
    <name evidence="4" type="ORF">JAO74_16200</name>
</gene>
<dbReference type="PANTHER" id="PTHR46401">
    <property type="entry name" value="GLYCOSYLTRANSFERASE WBBK-RELATED"/>
    <property type="match status" value="1"/>
</dbReference>
<comment type="caution">
    <text evidence="4">The sequence shown here is derived from an EMBL/GenBank/DDBJ whole genome shotgun (WGS) entry which is preliminary data.</text>
</comment>
<organism evidence="4 5">
    <name type="scientific">Sphingomonas mollis</name>
    <dbReference type="NCBI Taxonomy" id="2795726"/>
    <lineage>
        <taxon>Bacteria</taxon>
        <taxon>Pseudomonadati</taxon>
        <taxon>Pseudomonadota</taxon>
        <taxon>Alphaproteobacteria</taxon>
        <taxon>Sphingomonadales</taxon>
        <taxon>Sphingomonadaceae</taxon>
        <taxon>Sphingomonas</taxon>
    </lineage>
</organism>
<evidence type="ECO:0000313" key="4">
    <source>
        <dbReference type="EMBL" id="MBJ6123330.1"/>
    </source>
</evidence>
<dbReference type="Gene3D" id="3.40.50.2000">
    <property type="entry name" value="Glycogen Phosphorylase B"/>
    <property type="match status" value="2"/>
</dbReference>
<evidence type="ECO:0000259" key="2">
    <source>
        <dbReference type="Pfam" id="PF00534"/>
    </source>
</evidence>
<keyword evidence="5" id="KW-1185">Reference proteome</keyword>
<dbReference type="CDD" id="cd03809">
    <property type="entry name" value="GT4_MtfB-like"/>
    <property type="match status" value="1"/>
</dbReference>
<dbReference type="Pfam" id="PF13439">
    <property type="entry name" value="Glyco_transf_4"/>
    <property type="match status" value="1"/>
</dbReference>
<dbReference type="InterPro" id="IPR028098">
    <property type="entry name" value="Glyco_trans_4-like_N"/>
</dbReference>
<proteinExistence type="predicted"/>
<evidence type="ECO:0000256" key="1">
    <source>
        <dbReference type="ARBA" id="ARBA00022679"/>
    </source>
</evidence>
<sequence>MTIMPRILVDARLPWGSGIGRYVRNIVPSVAARMPSVSFTLLISPVDAERANILAADWSNVTVKATPIGSFSLGEQTKLPGLAREYDLTWFTNYWVPLRWSGRFVTTVHDLIHLEPSFPASAMKRIAAARTFGKVRRDAAHIIFDSRFSARVFEKAVGTPRKSSVVHLGIDHVGAPPVMASGHKRGKTALAVAAAKKHKNLPLLLDAWREANLKDWQLTLVTPSDDLRSSIDLTEQAERIANVHILRGISDTDLDALYASAGFVLVPSRYEGFGLPLLEAMRAGAPVISSTAPSLVEVASGALIPFVDPDDREGWIQAIRTMAIGCETAGDWQNAVSARNRVIAEGFTWDKAGAHTADILNSALAGGSQAYQ</sequence>